<dbReference type="Proteomes" id="UP000033054">
    <property type="component" value="Chromosome"/>
</dbReference>
<name>A0A0E3V792_9BACT</name>
<dbReference type="OrthoDB" id="9812547at2"/>
<feature type="transmembrane region" description="Helical" evidence="6">
    <location>
        <begin position="82"/>
        <end position="101"/>
    </location>
</feature>
<evidence type="ECO:0000313" key="8">
    <source>
        <dbReference type="EMBL" id="AKD55216.1"/>
    </source>
</evidence>
<feature type="domain" description="EamA" evidence="7">
    <location>
        <begin position="22"/>
        <end position="149"/>
    </location>
</feature>
<dbReference type="AlphaFoldDB" id="A0A0E3V792"/>
<feature type="transmembrane region" description="Helical" evidence="6">
    <location>
        <begin position="263"/>
        <end position="280"/>
    </location>
</feature>
<evidence type="ECO:0000313" key="9">
    <source>
        <dbReference type="Proteomes" id="UP000033054"/>
    </source>
</evidence>
<sequence>MQAITSPVSTKPNRVTLWANLISVYILWGSTYLFIHFMTEQMPPLYMVSVRYLIAGVILYSYARVSGTPNPTLAEWKSSGIIGILLLAVANGCLSLGIQYIPSGMAALMGGLLPVYLLSLNWISFGKKRPSNLALAGLAIGLLGIYLLVKPDKLQGTGGVDAKLIGVGLVAAGNFAWAIGTLLTPRLSLPSGTISSGIQMIIGGLVLMPISLALEPVSLFSIFDAPGKAIGSMIYLVIFGSIIGFSSYSWLARNATPQLLSTYAFVNPVVAMLLGTTFAGEVFSSQSFVGAVVALVGVVLITLGRK</sequence>
<proteinExistence type="inferred from homology"/>
<dbReference type="InterPro" id="IPR000620">
    <property type="entry name" value="EamA_dom"/>
</dbReference>
<gene>
    <name evidence="8" type="ORF">SD10_10160</name>
</gene>
<feature type="transmembrane region" description="Helical" evidence="6">
    <location>
        <begin position="164"/>
        <end position="185"/>
    </location>
</feature>
<dbReference type="InterPro" id="IPR037185">
    <property type="entry name" value="EmrE-like"/>
</dbReference>
<dbReference type="KEGG" id="srd:SD10_10160"/>
<dbReference type="PANTHER" id="PTHR32322">
    <property type="entry name" value="INNER MEMBRANE TRANSPORTER"/>
    <property type="match status" value="1"/>
</dbReference>
<evidence type="ECO:0000256" key="2">
    <source>
        <dbReference type="ARBA" id="ARBA00007362"/>
    </source>
</evidence>
<accession>A0A0E3V792</accession>
<feature type="transmembrane region" description="Helical" evidence="6">
    <location>
        <begin position="132"/>
        <end position="149"/>
    </location>
</feature>
<keyword evidence="9" id="KW-1185">Reference proteome</keyword>
<evidence type="ECO:0000256" key="3">
    <source>
        <dbReference type="ARBA" id="ARBA00022692"/>
    </source>
</evidence>
<feature type="transmembrane region" description="Helical" evidence="6">
    <location>
        <begin position="17"/>
        <end position="38"/>
    </location>
</feature>
<dbReference type="EMBL" id="CP010429">
    <property type="protein sequence ID" value="AKD55216.1"/>
    <property type="molecule type" value="Genomic_DNA"/>
</dbReference>
<evidence type="ECO:0000256" key="6">
    <source>
        <dbReference type="SAM" id="Phobius"/>
    </source>
</evidence>
<keyword evidence="3 6" id="KW-0812">Transmembrane</keyword>
<protein>
    <recommendedName>
        <fullName evidence="7">EamA domain-containing protein</fullName>
    </recommendedName>
</protein>
<feature type="transmembrane region" description="Helical" evidence="6">
    <location>
        <begin position="286"/>
        <end position="304"/>
    </location>
</feature>
<dbReference type="PATRIC" id="fig|1379870.5.peg.2207"/>
<dbReference type="GO" id="GO:0016020">
    <property type="term" value="C:membrane"/>
    <property type="evidence" value="ECO:0007669"/>
    <property type="project" value="UniProtKB-SubCell"/>
</dbReference>
<comment type="similarity">
    <text evidence="2">Belongs to the EamA transporter family.</text>
</comment>
<evidence type="ECO:0000256" key="1">
    <source>
        <dbReference type="ARBA" id="ARBA00004141"/>
    </source>
</evidence>
<evidence type="ECO:0000256" key="5">
    <source>
        <dbReference type="ARBA" id="ARBA00023136"/>
    </source>
</evidence>
<dbReference type="SUPFAM" id="SSF103481">
    <property type="entry name" value="Multidrug resistance efflux transporter EmrE"/>
    <property type="match status" value="2"/>
</dbReference>
<feature type="domain" description="EamA" evidence="7">
    <location>
        <begin position="165"/>
        <end position="302"/>
    </location>
</feature>
<keyword evidence="5 6" id="KW-0472">Membrane</keyword>
<feature type="transmembrane region" description="Helical" evidence="6">
    <location>
        <begin position="44"/>
        <end position="62"/>
    </location>
</feature>
<dbReference type="HOGENOM" id="CLU_033863_5_1_10"/>
<evidence type="ECO:0000256" key="4">
    <source>
        <dbReference type="ARBA" id="ARBA00022989"/>
    </source>
</evidence>
<dbReference type="Pfam" id="PF00892">
    <property type="entry name" value="EamA"/>
    <property type="match status" value="2"/>
</dbReference>
<reference evidence="8 9" key="1">
    <citation type="journal article" date="2014" name="Curr. Microbiol.">
        <title>Spirosoma radiotolerans sp. nov., a gamma-radiation-resistant bacterium isolated from gamma ray-irradiated soil.</title>
        <authorList>
            <person name="Lee J.J."/>
            <person name="Srinivasan S."/>
            <person name="Lim S."/>
            <person name="Joe M."/>
            <person name="Im S."/>
            <person name="Bae S.I."/>
            <person name="Park K.R."/>
            <person name="Han J.H."/>
            <person name="Park S.H."/>
            <person name="Joo B.M."/>
            <person name="Park S.J."/>
            <person name="Kim M.K."/>
        </authorList>
    </citation>
    <scope>NUCLEOTIDE SEQUENCE [LARGE SCALE GENOMIC DNA]</scope>
    <source>
        <strain evidence="8 9">DG5A</strain>
    </source>
</reference>
<feature type="transmembrane region" description="Helical" evidence="6">
    <location>
        <begin position="229"/>
        <end position="251"/>
    </location>
</feature>
<dbReference type="InterPro" id="IPR050638">
    <property type="entry name" value="AA-Vitamin_Transporters"/>
</dbReference>
<organism evidence="8 9">
    <name type="scientific">Spirosoma radiotolerans</name>
    <dbReference type="NCBI Taxonomy" id="1379870"/>
    <lineage>
        <taxon>Bacteria</taxon>
        <taxon>Pseudomonadati</taxon>
        <taxon>Bacteroidota</taxon>
        <taxon>Cytophagia</taxon>
        <taxon>Cytophagales</taxon>
        <taxon>Cytophagaceae</taxon>
        <taxon>Spirosoma</taxon>
    </lineage>
</organism>
<comment type="subcellular location">
    <subcellularLocation>
        <location evidence="1">Membrane</location>
        <topology evidence="1">Multi-pass membrane protein</topology>
    </subcellularLocation>
</comment>
<evidence type="ECO:0000259" key="7">
    <source>
        <dbReference type="Pfam" id="PF00892"/>
    </source>
</evidence>
<dbReference type="PANTHER" id="PTHR32322:SF2">
    <property type="entry name" value="EAMA DOMAIN-CONTAINING PROTEIN"/>
    <property type="match status" value="1"/>
</dbReference>
<dbReference type="RefSeq" id="WP_046573705.1">
    <property type="nucleotide sequence ID" value="NZ_CP010429.1"/>
</dbReference>
<feature type="transmembrane region" description="Helical" evidence="6">
    <location>
        <begin position="197"/>
        <end position="223"/>
    </location>
</feature>
<keyword evidence="4 6" id="KW-1133">Transmembrane helix</keyword>
<feature type="transmembrane region" description="Helical" evidence="6">
    <location>
        <begin position="107"/>
        <end position="125"/>
    </location>
</feature>